<reference evidence="17" key="1">
    <citation type="journal article" date="2021" name="Mol. Ecol. Resour.">
        <title>Phylogenomic analyses of the genus Drosophila reveals genomic signals of climate adaptation.</title>
        <authorList>
            <person name="Li F."/>
            <person name="Rane R.V."/>
            <person name="Luria V."/>
            <person name="Xiong Z."/>
            <person name="Chen J."/>
            <person name="Li Z."/>
            <person name="Catullo R.A."/>
            <person name="Griffin P.C."/>
            <person name="Schiffer M."/>
            <person name="Pearce S."/>
            <person name="Lee S.F."/>
            <person name="McElroy K."/>
            <person name="Stocker A."/>
            <person name="Shirriffs J."/>
            <person name="Cockerell F."/>
            <person name="Coppin C."/>
            <person name="Sgro C.M."/>
            <person name="Karger A."/>
            <person name="Cain J.W."/>
            <person name="Weber J.A."/>
            <person name="Santpere G."/>
            <person name="Kirschner M.W."/>
            <person name="Hoffmann A.A."/>
            <person name="Oakeshott J.G."/>
            <person name="Zhang G."/>
        </authorList>
    </citation>
    <scope>NUCLEOTIDE SEQUENCE</scope>
    <source>
        <strain evidence="17">BGI-SZ-2011g</strain>
    </source>
</reference>
<dbReference type="PANTHER" id="PTHR24292:SF84">
    <property type="entry name" value="CYTOCHROME P450 28A5-RELATED"/>
    <property type="match status" value="1"/>
</dbReference>
<dbReference type="InterPro" id="IPR001128">
    <property type="entry name" value="Cyt_P450"/>
</dbReference>
<organism evidence="17 18">
    <name type="scientific">Drosophila rubida</name>
    <dbReference type="NCBI Taxonomy" id="30044"/>
    <lineage>
        <taxon>Eukaryota</taxon>
        <taxon>Metazoa</taxon>
        <taxon>Ecdysozoa</taxon>
        <taxon>Arthropoda</taxon>
        <taxon>Hexapoda</taxon>
        <taxon>Insecta</taxon>
        <taxon>Pterygota</taxon>
        <taxon>Neoptera</taxon>
        <taxon>Endopterygota</taxon>
        <taxon>Diptera</taxon>
        <taxon>Brachycera</taxon>
        <taxon>Muscomorpha</taxon>
        <taxon>Ephydroidea</taxon>
        <taxon>Drosophilidae</taxon>
        <taxon>Drosophila</taxon>
    </lineage>
</organism>
<evidence type="ECO:0000313" key="18">
    <source>
        <dbReference type="Proteomes" id="UP001200034"/>
    </source>
</evidence>
<keyword evidence="12 15" id="KW-0503">Monooxygenase</keyword>
<keyword evidence="8" id="KW-0256">Endoplasmic reticulum</keyword>
<dbReference type="Gene3D" id="1.10.630.10">
    <property type="entry name" value="Cytochrome P450"/>
    <property type="match status" value="1"/>
</dbReference>
<dbReference type="InterPro" id="IPR002403">
    <property type="entry name" value="Cyt_P450_E_grp-IV"/>
</dbReference>
<dbReference type="AlphaFoldDB" id="A0AAD4JRV5"/>
<evidence type="ECO:0000256" key="15">
    <source>
        <dbReference type="RuleBase" id="RU000461"/>
    </source>
</evidence>
<evidence type="ECO:0000256" key="2">
    <source>
        <dbReference type="ARBA" id="ARBA00003690"/>
    </source>
</evidence>
<evidence type="ECO:0000313" key="17">
    <source>
        <dbReference type="EMBL" id="KAH8358473.1"/>
    </source>
</evidence>
<dbReference type="PANTHER" id="PTHR24292">
    <property type="entry name" value="CYTOCHROME P450"/>
    <property type="match status" value="1"/>
</dbReference>
<protein>
    <recommendedName>
        <fullName evidence="19">Cytochrome P450 28a5</fullName>
    </recommendedName>
</protein>
<dbReference type="GO" id="GO:0005506">
    <property type="term" value="F:iron ion binding"/>
    <property type="evidence" value="ECO:0007669"/>
    <property type="project" value="InterPro"/>
</dbReference>
<dbReference type="GO" id="GO:0005789">
    <property type="term" value="C:endoplasmic reticulum membrane"/>
    <property type="evidence" value="ECO:0007669"/>
    <property type="project" value="UniProtKB-SubCell"/>
</dbReference>
<evidence type="ECO:0000256" key="7">
    <source>
        <dbReference type="ARBA" id="ARBA00022723"/>
    </source>
</evidence>
<evidence type="ECO:0000256" key="11">
    <source>
        <dbReference type="ARBA" id="ARBA00023004"/>
    </source>
</evidence>
<gene>
    <name evidence="17" type="ORF">KR093_000447</name>
</gene>
<proteinExistence type="inferred from homology"/>
<dbReference type="InterPro" id="IPR017972">
    <property type="entry name" value="Cyt_P450_CS"/>
</dbReference>
<evidence type="ECO:0000256" key="3">
    <source>
        <dbReference type="ARBA" id="ARBA00004174"/>
    </source>
</evidence>
<dbReference type="GO" id="GO:0004497">
    <property type="term" value="F:monooxygenase activity"/>
    <property type="evidence" value="ECO:0007669"/>
    <property type="project" value="UniProtKB-KW"/>
</dbReference>
<keyword evidence="18" id="KW-1185">Reference proteome</keyword>
<dbReference type="GO" id="GO:0016705">
    <property type="term" value="F:oxidoreductase activity, acting on paired donors, with incorporation or reduction of molecular oxygen"/>
    <property type="evidence" value="ECO:0007669"/>
    <property type="project" value="InterPro"/>
</dbReference>
<name>A0AAD4JRV5_9MUSC</name>
<keyword evidence="10 15" id="KW-0560">Oxidoreductase</keyword>
<sequence length="508" mass="58435">MALMICALLGLLVVALVYQYLTWNFGYWRKRKVPGPSPKPLTGNYPNMYTMKRNPFYDIKDVYSKYNKDYDMVGIFLGRSPQLLVLSPELAHRVFVTDFKSFHDNEMGNMVDEKSDFILANNLFTMKGEQWKQRRTDITPGLTMSRVKTVYPVTNEVCGKLNKYIRKQIRNGPQGGINGKDLSLCFTTEMVTDCVLGLSAQSFTDHPTPVMENIKNLFDQSWLFVINIVMYTMFPIIRNFRRLRFIPLSVEKFFVSLMQNAIDAREEQRAAGKQFERVDFLDYILQLAKKHNLNTRQLTATTMTFLIDGFDTSATLLAHALLFLGRDAKIQQRLRDEIKANLNAQGFVDFEKLHDLPFLDACLQETLRHFPPLASSNKLCTQRIVIPNRKGPAVTIEPGTAVIVPHACFMKDEEYFPNPEIFQPDRFMEPNAAKSYRDRGVFMGFGDGPRICIGMRFALTQIKAAMVEVLTNFEVKVNPKTRKDNLFHPFGVVTKLEGNIWLDFEERS</sequence>
<dbReference type="FunFam" id="1.10.630.10:FF:000182">
    <property type="entry name" value="Cytochrome P450 3A4"/>
    <property type="match status" value="1"/>
</dbReference>
<keyword evidence="9" id="KW-0492">Microsome</keyword>
<keyword evidence="7 14" id="KW-0479">Metal-binding</keyword>
<evidence type="ECO:0000256" key="6">
    <source>
        <dbReference type="ARBA" id="ARBA00022617"/>
    </source>
</evidence>
<comment type="subcellular location">
    <subcellularLocation>
        <location evidence="4">Endoplasmic reticulum membrane</location>
        <topology evidence="4">Peripheral membrane protein</topology>
    </subcellularLocation>
    <subcellularLocation>
        <location evidence="3">Microsome membrane</location>
        <topology evidence="3">Peripheral membrane protein</topology>
    </subcellularLocation>
</comment>
<evidence type="ECO:0000256" key="13">
    <source>
        <dbReference type="ARBA" id="ARBA00023136"/>
    </source>
</evidence>
<evidence type="ECO:0000256" key="8">
    <source>
        <dbReference type="ARBA" id="ARBA00022824"/>
    </source>
</evidence>
<keyword evidence="16" id="KW-0812">Transmembrane</keyword>
<dbReference type="Pfam" id="PF00067">
    <property type="entry name" value="p450"/>
    <property type="match status" value="1"/>
</dbReference>
<dbReference type="SUPFAM" id="SSF48264">
    <property type="entry name" value="Cytochrome P450"/>
    <property type="match status" value="1"/>
</dbReference>
<evidence type="ECO:0000256" key="9">
    <source>
        <dbReference type="ARBA" id="ARBA00022848"/>
    </source>
</evidence>
<evidence type="ECO:0000256" key="1">
    <source>
        <dbReference type="ARBA" id="ARBA00001971"/>
    </source>
</evidence>
<keyword evidence="6 14" id="KW-0349">Heme</keyword>
<dbReference type="Proteomes" id="UP001200034">
    <property type="component" value="Unassembled WGS sequence"/>
</dbReference>
<keyword evidence="13 16" id="KW-0472">Membrane</keyword>
<dbReference type="InterPro" id="IPR036396">
    <property type="entry name" value="Cyt_P450_sf"/>
</dbReference>
<evidence type="ECO:0000256" key="16">
    <source>
        <dbReference type="SAM" id="Phobius"/>
    </source>
</evidence>
<evidence type="ECO:0000256" key="12">
    <source>
        <dbReference type="ARBA" id="ARBA00023033"/>
    </source>
</evidence>
<comment type="caution">
    <text evidence="17">The sequence shown here is derived from an EMBL/GenBank/DDBJ whole genome shotgun (WGS) entry which is preliminary data.</text>
</comment>
<comment type="function">
    <text evidence="2">May be involved in the metabolism of insect hormones and in the breakdown of synthetic insecticides.</text>
</comment>
<dbReference type="PRINTS" id="PR00465">
    <property type="entry name" value="EP450IV"/>
</dbReference>
<dbReference type="CDD" id="cd11056">
    <property type="entry name" value="CYP6-like"/>
    <property type="match status" value="1"/>
</dbReference>
<evidence type="ECO:0000256" key="14">
    <source>
        <dbReference type="PIRSR" id="PIRSR602403-1"/>
    </source>
</evidence>
<dbReference type="InterPro" id="IPR050476">
    <property type="entry name" value="Insect_CytP450_Detox"/>
</dbReference>
<evidence type="ECO:0000256" key="5">
    <source>
        <dbReference type="ARBA" id="ARBA00010617"/>
    </source>
</evidence>
<accession>A0AAD4JRV5</accession>
<dbReference type="PRINTS" id="PR00385">
    <property type="entry name" value="P450"/>
</dbReference>
<keyword evidence="16" id="KW-1133">Transmembrane helix</keyword>
<comment type="cofactor">
    <cofactor evidence="1 14">
        <name>heme</name>
        <dbReference type="ChEBI" id="CHEBI:30413"/>
    </cofactor>
</comment>
<comment type="similarity">
    <text evidence="5 15">Belongs to the cytochrome P450 family.</text>
</comment>
<feature type="transmembrane region" description="Helical" evidence="16">
    <location>
        <begin position="221"/>
        <end position="237"/>
    </location>
</feature>
<dbReference type="PROSITE" id="PS00086">
    <property type="entry name" value="CYTOCHROME_P450"/>
    <property type="match status" value="1"/>
</dbReference>
<dbReference type="GO" id="GO:0020037">
    <property type="term" value="F:heme binding"/>
    <property type="evidence" value="ECO:0007669"/>
    <property type="project" value="InterPro"/>
</dbReference>
<dbReference type="EMBL" id="JAJJHW010003409">
    <property type="protein sequence ID" value="KAH8358473.1"/>
    <property type="molecule type" value="Genomic_DNA"/>
</dbReference>
<keyword evidence="11 14" id="KW-0408">Iron</keyword>
<evidence type="ECO:0000256" key="4">
    <source>
        <dbReference type="ARBA" id="ARBA00004406"/>
    </source>
</evidence>
<evidence type="ECO:0000256" key="10">
    <source>
        <dbReference type="ARBA" id="ARBA00023002"/>
    </source>
</evidence>
<feature type="binding site" description="axial binding residue" evidence="14">
    <location>
        <position position="452"/>
    </location>
    <ligand>
        <name>heme</name>
        <dbReference type="ChEBI" id="CHEBI:30413"/>
    </ligand>
    <ligandPart>
        <name>Fe</name>
        <dbReference type="ChEBI" id="CHEBI:18248"/>
    </ligandPart>
</feature>
<evidence type="ECO:0008006" key="19">
    <source>
        <dbReference type="Google" id="ProtNLM"/>
    </source>
</evidence>